<comment type="similarity">
    <text evidence="1">Belongs to the NmrA-type oxidoreductase family. Isoflavone reductase subfamily.</text>
</comment>
<dbReference type="InterPro" id="IPR008030">
    <property type="entry name" value="NmrA-like"/>
</dbReference>
<dbReference type="Proteomes" id="UP000738349">
    <property type="component" value="Unassembled WGS sequence"/>
</dbReference>
<reference evidence="5" key="1">
    <citation type="journal article" date="2021" name="Nat. Commun.">
        <title>Genetic determinants of endophytism in the Arabidopsis root mycobiome.</title>
        <authorList>
            <person name="Mesny F."/>
            <person name="Miyauchi S."/>
            <person name="Thiergart T."/>
            <person name="Pickel B."/>
            <person name="Atanasova L."/>
            <person name="Karlsson M."/>
            <person name="Huettel B."/>
            <person name="Barry K.W."/>
            <person name="Haridas S."/>
            <person name="Chen C."/>
            <person name="Bauer D."/>
            <person name="Andreopoulos W."/>
            <person name="Pangilinan J."/>
            <person name="LaButti K."/>
            <person name="Riley R."/>
            <person name="Lipzen A."/>
            <person name="Clum A."/>
            <person name="Drula E."/>
            <person name="Henrissat B."/>
            <person name="Kohler A."/>
            <person name="Grigoriev I.V."/>
            <person name="Martin F.M."/>
            <person name="Hacquard S."/>
        </authorList>
    </citation>
    <scope>NUCLEOTIDE SEQUENCE</scope>
    <source>
        <strain evidence="5">MPI-CAGE-AT-0147</strain>
    </source>
</reference>
<protein>
    <recommendedName>
        <fullName evidence="4">NmrA-like domain-containing protein</fullName>
    </recommendedName>
</protein>
<evidence type="ECO:0000256" key="3">
    <source>
        <dbReference type="ARBA" id="ARBA00023002"/>
    </source>
</evidence>
<evidence type="ECO:0000313" key="5">
    <source>
        <dbReference type="EMBL" id="KAH7121675.1"/>
    </source>
</evidence>
<organism evidence="5 6">
    <name type="scientific">Dactylonectria macrodidyma</name>
    <dbReference type="NCBI Taxonomy" id="307937"/>
    <lineage>
        <taxon>Eukaryota</taxon>
        <taxon>Fungi</taxon>
        <taxon>Dikarya</taxon>
        <taxon>Ascomycota</taxon>
        <taxon>Pezizomycotina</taxon>
        <taxon>Sordariomycetes</taxon>
        <taxon>Hypocreomycetidae</taxon>
        <taxon>Hypocreales</taxon>
        <taxon>Nectriaceae</taxon>
        <taxon>Dactylonectria</taxon>
    </lineage>
</organism>
<comment type="caution">
    <text evidence="5">The sequence shown here is derived from an EMBL/GenBank/DDBJ whole genome shotgun (WGS) entry which is preliminary data.</text>
</comment>
<dbReference type="Gene3D" id="3.90.25.10">
    <property type="entry name" value="UDP-galactose 4-epimerase, domain 1"/>
    <property type="match status" value="1"/>
</dbReference>
<dbReference type="Gene3D" id="3.40.50.720">
    <property type="entry name" value="NAD(P)-binding Rossmann-like Domain"/>
    <property type="match status" value="1"/>
</dbReference>
<feature type="domain" description="NmrA-like" evidence="4">
    <location>
        <begin position="4"/>
        <end position="241"/>
    </location>
</feature>
<evidence type="ECO:0000259" key="4">
    <source>
        <dbReference type="Pfam" id="PF05368"/>
    </source>
</evidence>
<sequence>MGIIAIAGGTGGIGRALVEAVVARGVHQVKVLGRKTNDDLAKQLGVPILVADYTSVEQLTKLFEDEKIDTVLSTLSTMPQEGVPPEVNLVRAAQASKATKRFMPSNWGLPLTGAPAQKLPSTVMKAQTLAELAKTDLQYTSFYVGFLTDFFGTPAIKTYMAPMIAVIDMAHDMAAIPGSGDTPVTFTHTFDLAKYVDRVLDLSKWDPEYYVIGDKVTWNQFVEIAEKAKGTKFKVVHDSVEDLMQGKATELPALTKALPYIPIPKEHLLAFAATFGLMFDDGTMNFDEKLALNSKYPDIVPLKVKDAVEAAIKATAA</sequence>
<keyword evidence="2" id="KW-0521">NADP</keyword>
<dbReference type="PANTHER" id="PTHR47706:SF4">
    <property type="entry name" value="NMRA-LIKE DOMAIN-CONTAINING PROTEIN"/>
    <property type="match status" value="1"/>
</dbReference>
<accession>A0A9P9DLF9</accession>
<dbReference type="GO" id="GO:0016491">
    <property type="term" value="F:oxidoreductase activity"/>
    <property type="evidence" value="ECO:0007669"/>
    <property type="project" value="UniProtKB-KW"/>
</dbReference>
<dbReference type="PANTHER" id="PTHR47706">
    <property type="entry name" value="NMRA-LIKE FAMILY PROTEIN"/>
    <property type="match status" value="1"/>
</dbReference>
<dbReference type="Pfam" id="PF05368">
    <property type="entry name" value="NmrA"/>
    <property type="match status" value="1"/>
</dbReference>
<dbReference type="EMBL" id="JAGMUV010000024">
    <property type="protein sequence ID" value="KAH7121675.1"/>
    <property type="molecule type" value="Genomic_DNA"/>
</dbReference>
<gene>
    <name evidence="5" type="ORF">EDB81DRAFT_700618</name>
</gene>
<name>A0A9P9DLF9_9HYPO</name>
<evidence type="ECO:0000256" key="1">
    <source>
        <dbReference type="ARBA" id="ARBA00005725"/>
    </source>
</evidence>
<evidence type="ECO:0000313" key="6">
    <source>
        <dbReference type="Proteomes" id="UP000738349"/>
    </source>
</evidence>
<evidence type="ECO:0000256" key="2">
    <source>
        <dbReference type="ARBA" id="ARBA00022857"/>
    </source>
</evidence>
<dbReference type="OrthoDB" id="419598at2759"/>
<keyword evidence="3" id="KW-0560">Oxidoreductase</keyword>
<proteinExistence type="inferred from homology"/>
<dbReference type="SUPFAM" id="SSF51735">
    <property type="entry name" value="NAD(P)-binding Rossmann-fold domains"/>
    <property type="match status" value="1"/>
</dbReference>
<keyword evidence="6" id="KW-1185">Reference proteome</keyword>
<dbReference type="InterPro" id="IPR036291">
    <property type="entry name" value="NAD(P)-bd_dom_sf"/>
</dbReference>
<dbReference type="InterPro" id="IPR051609">
    <property type="entry name" value="NmrA/Isoflavone_reductase-like"/>
</dbReference>
<dbReference type="AlphaFoldDB" id="A0A9P9DLF9"/>